<reference evidence="1 2" key="1">
    <citation type="journal article" date="2018" name="Int. J. Syst. Evol. Microbiol.">
        <title>Lactobacillus bambusae sp. nov., isolated from a traditional fermented Ma-bamboo shoots of Taiwan.</title>
        <authorList>
            <person name="Wang L.-T."/>
        </authorList>
    </citation>
    <scope>NUCLEOTIDE SEQUENCE [LARGE SCALE GENOMIC DNA]</scope>
    <source>
        <strain evidence="1 2">BS-W1</strain>
    </source>
</reference>
<accession>A0A2V1MZA9</accession>
<sequence>MTNEDMPNLGFFLKFIEPQYLDDFLKGHVHFSSLYYFNEVERNGNSIIGDDSEGAYTQNLTNATAYLQIEGDPKIYEFPVSHAISRYDMSEEDKNHYGIASFFYLTKQDFVEHSHSENQRIYVLKKEVIDYFRTFNTDKRVPVIIYTDPFIDLLKKQNTPNTCGKVHYYDDDDPAEFAGLSQMDNFYDTIPFLKRKRYSDQKEFRVCVVLDKGTETSRGEEFELGDMSNMALPLKFIGNQHLAIVVDYSSEK</sequence>
<protein>
    <submittedName>
        <fullName evidence="1">Uncharacterized protein</fullName>
    </submittedName>
</protein>
<dbReference type="Proteomes" id="UP000245080">
    <property type="component" value="Unassembled WGS sequence"/>
</dbReference>
<keyword evidence="2" id="KW-1185">Reference proteome</keyword>
<dbReference type="EMBL" id="QCXQ01000006">
    <property type="protein sequence ID" value="PWF99494.1"/>
    <property type="molecule type" value="Genomic_DNA"/>
</dbReference>
<evidence type="ECO:0000313" key="1">
    <source>
        <dbReference type="EMBL" id="PWF99494.1"/>
    </source>
</evidence>
<organism evidence="1 2">
    <name type="scientific">Levilactobacillus bambusae</name>
    <dbReference type="NCBI Taxonomy" id="2024736"/>
    <lineage>
        <taxon>Bacteria</taxon>
        <taxon>Bacillati</taxon>
        <taxon>Bacillota</taxon>
        <taxon>Bacilli</taxon>
        <taxon>Lactobacillales</taxon>
        <taxon>Lactobacillaceae</taxon>
        <taxon>Levilactobacillus</taxon>
    </lineage>
</organism>
<evidence type="ECO:0000313" key="2">
    <source>
        <dbReference type="Proteomes" id="UP000245080"/>
    </source>
</evidence>
<dbReference type="RefSeq" id="WP_109250952.1">
    <property type="nucleotide sequence ID" value="NZ_QCXQ01000006.1"/>
</dbReference>
<name>A0A2V1MZA9_9LACO</name>
<dbReference type="OrthoDB" id="2894826at2"/>
<gene>
    <name evidence="1" type="ORF">DCM90_08590</name>
</gene>
<proteinExistence type="predicted"/>
<dbReference type="AlphaFoldDB" id="A0A2V1MZA9"/>
<comment type="caution">
    <text evidence="1">The sequence shown here is derived from an EMBL/GenBank/DDBJ whole genome shotgun (WGS) entry which is preliminary data.</text>
</comment>